<sequence>MLMSPSKVDLSKLGVLSKLLFCSWEALTLDSAVILSDWSVSLWSGDVIFLAFLHGSVGLEE</sequence>
<reference evidence="1" key="1">
    <citation type="submission" date="2014-09" db="EMBL/GenBank/DDBJ databases">
        <authorList>
            <person name="Magalhaes I.L.F."/>
            <person name="Oliveira U."/>
            <person name="Santos F.R."/>
            <person name="Vidigal T.H.D.A."/>
            <person name="Brescovit A.D."/>
            <person name="Santos A.J."/>
        </authorList>
    </citation>
    <scope>NUCLEOTIDE SEQUENCE</scope>
    <source>
        <tissue evidence="1">Shoot tissue taken approximately 20 cm above the soil surface</tissue>
    </source>
</reference>
<organism evidence="1">
    <name type="scientific">Arundo donax</name>
    <name type="common">Giant reed</name>
    <name type="synonym">Donax arundinaceus</name>
    <dbReference type="NCBI Taxonomy" id="35708"/>
    <lineage>
        <taxon>Eukaryota</taxon>
        <taxon>Viridiplantae</taxon>
        <taxon>Streptophyta</taxon>
        <taxon>Embryophyta</taxon>
        <taxon>Tracheophyta</taxon>
        <taxon>Spermatophyta</taxon>
        <taxon>Magnoliopsida</taxon>
        <taxon>Liliopsida</taxon>
        <taxon>Poales</taxon>
        <taxon>Poaceae</taxon>
        <taxon>PACMAD clade</taxon>
        <taxon>Arundinoideae</taxon>
        <taxon>Arundineae</taxon>
        <taxon>Arundo</taxon>
    </lineage>
</organism>
<reference evidence="1" key="2">
    <citation type="journal article" date="2015" name="Data Brief">
        <title>Shoot transcriptome of the giant reed, Arundo donax.</title>
        <authorList>
            <person name="Barrero R.A."/>
            <person name="Guerrero F.D."/>
            <person name="Moolhuijzen P."/>
            <person name="Goolsby J.A."/>
            <person name="Tidwell J."/>
            <person name="Bellgard S.E."/>
            <person name="Bellgard M.I."/>
        </authorList>
    </citation>
    <scope>NUCLEOTIDE SEQUENCE</scope>
    <source>
        <tissue evidence="1">Shoot tissue taken approximately 20 cm above the soil surface</tissue>
    </source>
</reference>
<protein>
    <submittedName>
        <fullName evidence="1">Uncharacterized protein</fullName>
    </submittedName>
</protein>
<proteinExistence type="predicted"/>
<dbReference type="EMBL" id="GBRH01240705">
    <property type="protein sequence ID" value="JAD57190.1"/>
    <property type="molecule type" value="Transcribed_RNA"/>
</dbReference>
<evidence type="ECO:0000313" key="1">
    <source>
        <dbReference type="EMBL" id="JAE29407.1"/>
    </source>
</evidence>
<accession>A0A0A9GY05</accession>
<dbReference type="AlphaFoldDB" id="A0A0A9GY05"/>
<dbReference type="EMBL" id="GBRH01168489">
    <property type="protein sequence ID" value="JAE29407.1"/>
    <property type="molecule type" value="Transcribed_RNA"/>
</dbReference>
<name>A0A0A9GY05_ARUDO</name>